<proteinExistence type="predicted"/>
<feature type="region of interest" description="Disordered" evidence="1">
    <location>
        <begin position="89"/>
        <end position="124"/>
    </location>
</feature>
<dbReference type="STRING" id="5217.A0A4Q1BS31"/>
<feature type="compositionally biased region" description="Low complexity" evidence="1">
    <location>
        <begin position="864"/>
        <end position="879"/>
    </location>
</feature>
<evidence type="ECO:0000313" key="3">
    <source>
        <dbReference type="EMBL" id="RXK40732.1"/>
    </source>
</evidence>
<feature type="compositionally biased region" description="Basic and acidic residues" evidence="1">
    <location>
        <begin position="1"/>
        <end position="10"/>
    </location>
</feature>
<feature type="compositionally biased region" description="Basic residues" evidence="1">
    <location>
        <begin position="259"/>
        <end position="271"/>
    </location>
</feature>
<dbReference type="SMART" id="SM00449">
    <property type="entry name" value="SPRY"/>
    <property type="match status" value="1"/>
</dbReference>
<feature type="region of interest" description="Disordered" evidence="1">
    <location>
        <begin position="995"/>
        <end position="1037"/>
    </location>
</feature>
<organism evidence="3 4">
    <name type="scientific">Tremella mesenterica</name>
    <name type="common">Jelly fungus</name>
    <dbReference type="NCBI Taxonomy" id="5217"/>
    <lineage>
        <taxon>Eukaryota</taxon>
        <taxon>Fungi</taxon>
        <taxon>Dikarya</taxon>
        <taxon>Basidiomycota</taxon>
        <taxon>Agaricomycotina</taxon>
        <taxon>Tremellomycetes</taxon>
        <taxon>Tremellales</taxon>
        <taxon>Tremellaceae</taxon>
        <taxon>Tremella</taxon>
    </lineage>
</organism>
<feature type="region of interest" description="Disordered" evidence="1">
    <location>
        <begin position="380"/>
        <end position="436"/>
    </location>
</feature>
<dbReference type="InterPro" id="IPR043136">
    <property type="entry name" value="B30.2/SPRY_sf"/>
</dbReference>
<feature type="compositionally biased region" description="Basic and acidic residues" evidence="1">
    <location>
        <begin position="1015"/>
        <end position="1037"/>
    </location>
</feature>
<dbReference type="InterPro" id="IPR050618">
    <property type="entry name" value="Ubq-SigPath_Reg"/>
</dbReference>
<keyword evidence="4" id="KW-1185">Reference proteome</keyword>
<name>A0A4Q1BS31_TREME</name>
<dbReference type="InterPro" id="IPR001870">
    <property type="entry name" value="B30.2/SPRY"/>
</dbReference>
<dbReference type="InParanoid" id="A0A4Q1BS31"/>
<dbReference type="Proteomes" id="UP000289152">
    <property type="component" value="Unassembled WGS sequence"/>
</dbReference>
<dbReference type="VEuPathDB" id="FungiDB:TREMEDRAFT_56196"/>
<feature type="domain" description="B30.2/SPRY" evidence="2">
    <location>
        <begin position="445"/>
        <end position="642"/>
    </location>
</feature>
<evidence type="ECO:0000256" key="1">
    <source>
        <dbReference type="SAM" id="MobiDB-lite"/>
    </source>
</evidence>
<feature type="region of interest" description="Disordered" evidence="1">
    <location>
        <begin position="326"/>
        <end position="358"/>
    </location>
</feature>
<dbReference type="PROSITE" id="PS50188">
    <property type="entry name" value="B302_SPRY"/>
    <property type="match status" value="1"/>
</dbReference>
<feature type="compositionally biased region" description="Low complexity" evidence="1">
    <location>
        <begin position="334"/>
        <end position="344"/>
    </location>
</feature>
<feature type="region of interest" description="Disordered" evidence="1">
    <location>
        <begin position="202"/>
        <end position="286"/>
    </location>
</feature>
<feature type="compositionally biased region" description="Polar residues" evidence="1">
    <location>
        <begin position="826"/>
        <end position="835"/>
    </location>
</feature>
<protein>
    <recommendedName>
        <fullName evidence="2">B30.2/SPRY domain-containing protein</fullName>
    </recommendedName>
</protein>
<gene>
    <name evidence="3" type="ORF">M231_01984</name>
</gene>
<feature type="compositionally biased region" description="Basic and acidic residues" evidence="1">
    <location>
        <begin position="422"/>
        <end position="431"/>
    </location>
</feature>
<reference evidence="3 4" key="1">
    <citation type="submission" date="2016-06" db="EMBL/GenBank/DDBJ databases">
        <title>Evolution of pathogenesis and genome organization in the Tremellales.</title>
        <authorList>
            <person name="Cuomo C."/>
            <person name="Litvintseva A."/>
            <person name="Heitman J."/>
            <person name="Chen Y."/>
            <person name="Sun S."/>
            <person name="Springer D."/>
            <person name="Dromer F."/>
            <person name="Young S."/>
            <person name="Zeng Q."/>
            <person name="Chapman S."/>
            <person name="Gujja S."/>
            <person name="Saif S."/>
            <person name="Birren B."/>
        </authorList>
    </citation>
    <scope>NUCLEOTIDE SEQUENCE [LARGE SCALE GENOMIC DNA]</scope>
    <source>
        <strain evidence="3 4">ATCC 28783</strain>
    </source>
</reference>
<dbReference type="SUPFAM" id="SSF49899">
    <property type="entry name" value="Concanavalin A-like lectins/glucanases"/>
    <property type="match status" value="1"/>
</dbReference>
<feature type="compositionally biased region" description="Polar residues" evidence="1">
    <location>
        <begin position="96"/>
        <end position="112"/>
    </location>
</feature>
<dbReference type="OrthoDB" id="25503at2759"/>
<feature type="region of interest" description="Disordered" evidence="1">
    <location>
        <begin position="1"/>
        <end position="58"/>
    </location>
</feature>
<dbReference type="InterPro" id="IPR013320">
    <property type="entry name" value="ConA-like_dom_sf"/>
</dbReference>
<feature type="region of interest" description="Disordered" evidence="1">
    <location>
        <begin position="803"/>
        <end position="879"/>
    </location>
</feature>
<sequence>MPSRRSESPGRGDPYIYLGRERSPPRSYASVLAATARNPRSPRPEAQPSIWDTNDVDPQEPLDELNFYHVFPPMEHTPPWRRRREADIFDGMRDGPSNSGVVPAQEATSSDTGADENVRREFSPVLPVQTARAIDGDNSTPQRLTPMLTLDELLVEARRQDAPENPPRLSNAQNPLRRRYMTSIAPPLGTVAPSAIRFSNSAPQLAAADRETPPLSPTDPLLDILDQPNVGPPRWREIISRRSAAPPPNDRPTGLAPRPRTRQPIPRRSRPQSHVQPAYDPDEVIPYDEMYPSSDTEFLEDDAWVTRTDNRGYIYATRDVPAEMNGDAWGRTGGSSNTTLTRGGNNRRRPSSMARDEAQAELARIREAAIRAEEATSLRRVQSMSGLPPTNLSREQPSPVLVVGSRRRRREDEGEEEASTQIEKKSDERPLKRPRFTTGKPMIIESSRPSYLSYTTTDPSIALPTEFDMPDRHSHLSLVPKILPNGGVRHVITFTLHPLPAGDDSDASSLRTTRHIPVECGIYYYEIEVLDQGEQGFMSLGVSTSAVHLGRLVGWDDGSYGWHADDGMSFEGSGKGKTFSEKWGTGDTVGCGVDFTTGKAFFTKNGKLMGWCFSRLGKGLYPAIGLRTPKESVMVNLCGPFMFDIDSLVRDRRDDIFNSVTKFAPMPELVPRLVIQKTRPIQLPSNNIPAERIRVKENIENTPPIVSAGTSTTLTDLVSRPETGSSAVKIDNVNRPGPSTTTIIQPKTEPEPVSILDTLPKTSPLREAGERTMAAWVLNYLKHEGHSSSLDMVKTTMIKRSWLPPASKPDSEATSSNSLAGPPSAVPTNITSDETISPAPQIGNTSSGLADVDVPSSLERVRDTTSSSTNPTNSSSSFTDSKVITREVVDKSVPSLIQIIQRCLRRPTYMVSETIPLEEWAATFASSSTRSFFHKILVADFVLRVKRYYLYSPISVSTSITDQPSHVNEGHNDGPGNSKGVMEVEVFLNKNDRQSRVNEDMTESNVDASTSIIEDQGKEVTETQEDQLKKEENTKQLTKDQSEDIALEFGRDLLAYSRKERWTKSEMSLLKKAYGLISKEKVEDEEWVWWEEKRKEAIEEFLTFVRERAGISPKSQLEHSLAQTRLILRALARRGVAESTFLDVKRLFPNAV</sequence>
<dbReference type="InterPro" id="IPR003877">
    <property type="entry name" value="SPRY_dom"/>
</dbReference>
<accession>A0A4Q1BS31</accession>
<feature type="compositionally biased region" description="Polar residues" evidence="1">
    <location>
        <begin position="380"/>
        <end position="396"/>
    </location>
</feature>
<evidence type="ECO:0000313" key="4">
    <source>
        <dbReference type="Proteomes" id="UP000289152"/>
    </source>
</evidence>
<feature type="region of interest" description="Disordered" evidence="1">
    <location>
        <begin position="158"/>
        <end position="177"/>
    </location>
</feature>
<comment type="caution">
    <text evidence="3">The sequence shown here is derived from an EMBL/GenBank/DDBJ whole genome shotgun (WGS) entry which is preliminary data.</text>
</comment>
<dbReference type="Pfam" id="PF00622">
    <property type="entry name" value="SPRY"/>
    <property type="match status" value="1"/>
</dbReference>
<evidence type="ECO:0000259" key="2">
    <source>
        <dbReference type="PROSITE" id="PS50188"/>
    </source>
</evidence>
<dbReference type="Gene3D" id="2.60.120.920">
    <property type="match status" value="1"/>
</dbReference>
<dbReference type="PANTHER" id="PTHR12864">
    <property type="entry name" value="RAN BINDING PROTEIN 9-RELATED"/>
    <property type="match status" value="1"/>
</dbReference>
<feature type="compositionally biased region" description="Polar residues" evidence="1">
    <location>
        <begin position="1003"/>
        <end position="1013"/>
    </location>
</feature>
<dbReference type="AlphaFoldDB" id="A0A4Q1BS31"/>
<dbReference type="EMBL" id="SDIL01000015">
    <property type="protein sequence ID" value="RXK40732.1"/>
    <property type="molecule type" value="Genomic_DNA"/>
</dbReference>